<dbReference type="AlphaFoldDB" id="A0A1Y1KGY8"/>
<accession>A0A1Y1KGY8</accession>
<proteinExistence type="predicted"/>
<feature type="region of interest" description="Disordered" evidence="1">
    <location>
        <begin position="1"/>
        <end position="24"/>
    </location>
</feature>
<name>A0A1Y1KGY8_PHOPY</name>
<protein>
    <submittedName>
        <fullName evidence="2">Uncharacterized protein</fullName>
    </submittedName>
</protein>
<reference evidence="2" key="1">
    <citation type="journal article" date="2016" name="Sci. Rep.">
        <title>Molecular characterization of firefly nuptial gifts: a multi-omics approach sheds light on postcopulatory sexual selection.</title>
        <authorList>
            <person name="Al-Wathiqui N."/>
            <person name="Fallon T.R."/>
            <person name="South A."/>
            <person name="Weng J.K."/>
            <person name="Lewis S.M."/>
        </authorList>
    </citation>
    <scope>NUCLEOTIDE SEQUENCE</scope>
</reference>
<feature type="compositionally biased region" description="Polar residues" evidence="1">
    <location>
        <begin position="1"/>
        <end position="11"/>
    </location>
</feature>
<dbReference type="EMBL" id="GEZM01088696">
    <property type="protein sequence ID" value="JAV58007.1"/>
    <property type="molecule type" value="Transcribed_RNA"/>
</dbReference>
<evidence type="ECO:0000313" key="2">
    <source>
        <dbReference type="EMBL" id="JAV58007.1"/>
    </source>
</evidence>
<sequence length="109" mass="12749">MLHTRGSNRGTFGNEDDTEITRDSDSGWSVYSFVAPALRVKVERFHRIGIHSLTHKQGLRTSKRIMLIAEFPPGQRRLNLRRYCLSERYIRKEVRQIWSDIMMIGAQNS</sequence>
<organism evidence="2">
    <name type="scientific">Photinus pyralis</name>
    <name type="common">Common eastern firefly</name>
    <name type="synonym">Lampyris pyralis</name>
    <dbReference type="NCBI Taxonomy" id="7054"/>
    <lineage>
        <taxon>Eukaryota</taxon>
        <taxon>Metazoa</taxon>
        <taxon>Ecdysozoa</taxon>
        <taxon>Arthropoda</taxon>
        <taxon>Hexapoda</taxon>
        <taxon>Insecta</taxon>
        <taxon>Pterygota</taxon>
        <taxon>Neoptera</taxon>
        <taxon>Endopterygota</taxon>
        <taxon>Coleoptera</taxon>
        <taxon>Polyphaga</taxon>
        <taxon>Elateriformia</taxon>
        <taxon>Elateroidea</taxon>
        <taxon>Lampyridae</taxon>
        <taxon>Lampyrinae</taxon>
        <taxon>Photinus</taxon>
    </lineage>
</organism>
<evidence type="ECO:0000256" key="1">
    <source>
        <dbReference type="SAM" id="MobiDB-lite"/>
    </source>
</evidence>